<dbReference type="CDD" id="cd05233">
    <property type="entry name" value="SDR_c"/>
    <property type="match status" value="1"/>
</dbReference>
<dbReference type="EMBL" id="KQ085939">
    <property type="protein sequence ID" value="KLO14709.1"/>
    <property type="molecule type" value="Genomic_DNA"/>
</dbReference>
<protein>
    <submittedName>
        <fullName evidence="4">NAD(P)-binding protein</fullName>
    </submittedName>
</protein>
<keyword evidence="2" id="KW-0560">Oxidoreductase</keyword>
<proteinExistence type="inferred from homology"/>
<sequence length="323" mass="35248">MSLGVALETRVGVYPAIEASNFVGALKDKVAFVTGAGRGIGRSIALALAQSGAHVALLSRTKSQLEEVAEIIRTKLDRKALVFAVDAMDERAVADAFAQTEKELGKLDIVVPNAASSFWRPFAYLDLDEWWKVMEMNVKAPLFLTQLAIKSMRERNEGTVIAISSAAGIRNTPGMSAYCTSKTALNRAIACLQLELDAEGKSGIQLFAVHPGGVKTQMALDFSNIHEDMNKMIPGITDRIKNFIHGMSNPPELCAQTCVYLASGKAHELRGRFINSERDIESMTEQADIVKKENLYDMGIRELGGDNKSVGEMVNKIKLRGKE</sequence>
<dbReference type="FunFam" id="3.40.50.720:FF:000084">
    <property type="entry name" value="Short-chain dehydrogenase reductase"/>
    <property type="match status" value="1"/>
</dbReference>
<evidence type="ECO:0000259" key="3">
    <source>
        <dbReference type="SMART" id="SM00822"/>
    </source>
</evidence>
<feature type="domain" description="Ketoreductase" evidence="3">
    <location>
        <begin position="29"/>
        <end position="210"/>
    </location>
</feature>
<evidence type="ECO:0000256" key="2">
    <source>
        <dbReference type="ARBA" id="ARBA00023002"/>
    </source>
</evidence>
<dbReference type="STRING" id="27342.A0A0H2RS66"/>
<evidence type="ECO:0000313" key="4">
    <source>
        <dbReference type="EMBL" id="KLO14709.1"/>
    </source>
</evidence>
<dbReference type="GO" id="GO:0016491">
    <property type="term" value="F:oxidoreductase activity"/>
    <property type="evidence" value="ECO:0007669"/>
    <property type="project" value="UniProtKB-KW"/>
</dbReference>
<dbReference type="OrthoDB" id="498125at2759"/>
<dbReference type="Proteomes" id="UP000053477">
    <property type="component" value="Unassembled WGS sequence"/>
</dbReference>
<accession>A0A0H2RS66</accession>
<dbReference type="InterPro" id="IPR057326">
    <property type="entry name" value="KR_dom"/>
</dbReference>
<reference evidence="4 5" key="1">
    <citation type="submission" date="2015-04" db="EMBL/GenBank/DDBJ databases">
        <title>Complete genome sequence of Schizopora paradoxa KUC8140, a cosmopolitan wood degrader in East Asia.</title>
        <authorList>
            <consortium name="DOE Joint Genome Institute"/>
            <person name="Min B."/>
            <person name="Park H."/>
            <person name="Jang Y."/>
            <person name="Kim J.-J."/>
            <person name="Kim K.H."/>
            <person name="Pangilinan J."/>
            <person name="Lipzen A."/>
            <person name="Riley R."/>
            <person name="Grigoriev I.V."/>
            <person name="Spatafora J.W."/>
            <person name="Choi I.-G."/>
        </authorList>
    </citation>
    <scope>NUCLEOTIDE SEQUENCE [LARGE SCALE GENOMIC DNA]</scope>
    <source>
        <strain evidence="4 5">KUC8140</strain>
    </source>
</reference>
<keyword evidence="5" id="KW-1185">Reference proteome</keyword>
<evidence type="ECO:0000313" key="5">
    <source>
        <dbReference type="Proteomes" id="UP000053477"/>
    </source>
</evidence>
<name>A0A0H2RS66_9AGAM</name>
<organism evidence="4 5">
    <name type="scientific">Schizopora paradoxa</name>
    <dbReference type="NCBI Taxonomy" id="27342"/>
    <lineage>
        <taxon>Eukaryota</taxon>
        <taxon>Fungi</taxon>
        <taxon>Dikarya</taxon>
        <taxon>Basidiomycota</taxon>
        <taxon>Agaricomycotina</taxon>
        <taxon>Agaricomycetes</taxon>
        <taxon>Hymenochaetales</taxon>
        <taxon>Schizoporaceae</taxon>
        <taxon>Schizopora</taxon>
    </lineage>
</organism>
<dbReference type="InterPro" id="IPR036291">
    <property type="entry name" value="NAD(P)-bd_dom_sf"/>
</dbReference>
<dbReference type="InterPro" id="IPR002347">
    <property type="entry name" value="SDR_fam"/>
</dbReference>
<dbReference type="Gene3D" id="3.40.50.720">
    <property type="entry name" value="NAD(P)-binding Rossmann-like Domain"/>
    <property type="match status" value="1"/>
</dbReference>
<evidence type="ECO:0000256" key="1">
    <source>
        <dbReference type="ARBA" id="ARBA00006484"/>
    </source>
</evidence>
<dbReference type="SMART" id="SM00822">
    <property type="entry name" value="PKS_KR"/>
    <property type="match status" value="1"/>
</dbReference>
<dbReference type="PANTHER" id="PTHR43639:SF1">
    <property type="entry name" value="SHORT-CHAIN DEHYDROGENASE_REDUCTASE FAMILY PROTEIN"/>
    <property type="match status" value="1"/>
</dbReference>
<dbReference type="SUPFAM" id="SSF51735">
    <property type="entry name" value="NAD(P)-binding Rossmann-fold domains"/>
    <property type="match status" value="1"/>
</dbReference>
<dbReference type="InParanoid" id="A0A0H2RS66"/>
<dbReference type="PRINTS" id="PR00081">
    <property type="entry name" value="GDHRDH"/>
</dbReference>
<gene>
    <name evidence="4" type="ORF">SCHPADRAFT_996354</name>
</gene>
<comment type="similarity">
    <text evidence="1">Belongs to the short-chain dehydrogenases/reductases (SDR) family.</text>
</comment>
<dbReference type="Pfam" id="PF00106">
    <property type="entry name" value="adh_short"/>
    <property type="match status" value="1"/>
</dbReference>
<dbReference type="AlphaFoldDB" id="A0A0H2RS66"/>
<dbReference type="PANTHER" id="PTHR43639">
    <property type="entry name" value="OXIDOREDUCTASE, SHORT-CHAIN DEHYDROGENASE/REDUCTASE FAMILY (AFU_ORTHOLOGUE AFUA_5G02870)"/>
    <property type="match status" value="1"/>
</dbReference>